<dbReference type="AlphaFoldDB" id="A0A9N9JY19"/>
<dbReference type="EMBL" id="CAJVPZ010073990">
    <property type="protein sequence ID" value="CAG8802690.1"/>
    <property type="molecule type" value="Genomic_DNA"/>
</dbReference>
<dbReference type="PROSITE" id="PS00116">
    <property type="entry name" value="DNA_POLYMERASE_B"/>
    <property type="match status" value="1"/>
</dbReference>
<protein>
    <submittedName>
        <fullName evidence="1">2592_t:CDS:1</fullName>
    </submittedName>
</protein>
<comment type="caution">
    <text evidence="1">The sequence shown here is derived from an EMBL/GenBank/DDBJ whole genome shotgun (WGS) entry which is preliminary data.</text>
</comment>
<organism evidence="1 2">
    <name type="scientific">Racocetra fulgida</name>
    <dbReference type="NCBI Taxonomy" id="60492"/>
    <lineage>
        <taxon>Eukaryota</taxon>
        <taxon>Fungi</taxon>
        <taxon>Fungi incertae sedis</taxon>
        <taxon>Mucoromycota</taxon>
        <taxon>Glomeromycotina</taxon>
        <taxon>Glomeromycetes</taxon>
        <taxon>Diversisporales</taxon>
        <taxon>Gigasporaceae</taxon>
        <taxon>Racocetra</taxon>
    </lineage>
</organism>
<sequence length="61" mass="7292">VYTDTDSLILLIRTENVYKDMAEMHEHFDFSDYKLEHPIYKALNKENIILNKKVSGKFKDE</sequence>
<proteinExistence type="predicted"/>
<dbReference type="OrthoDB" id="2445275at2759"/>
<dbReference type="InterPro" id="IPR017964">
    <property type="entry name" value="DNA-dir_DNA_pol_B_CS"/>
</dbReference>
<feature type="non-terminal residue" evidence="1">
    <location>
        <position position="1"/>
    </location>
</feature>
<accession>A0A9N9JY19</accession>
<keyword evidence="2" id="KW-1185">Reference proteome</keyword>
<evidence type="ECO:0000313" key="2">
    <source>
        <dbReference type="Proteomes" id="UP000789396"/>
    </source>
</evidence>
<reference evidence="1" key="1">
    <citation type="submission" date="2021-06" db="EMBL/GenBank/DDBJ databases">
        <authorList>
            <person name="Kallberg Y."/>
            <person name="Tangrot J."/>
            <person name="Rosling A."/>
        </authorList>
    </citation>
    <scope>NUCLEOTIDE SEQUENCE</scope>
    <source>
        <strain evidence="1">IN212</strain>
    </source>
</reference>
<name>A0A9N9JY19_9GLOM</name>
<gene>
    <name evidence="1" type="ORF">RFULGI_LOCUS17904</name>
</gene>
<dbReference type="GO" id="GO:0000166">
    <property type="term" value="F:nucleotide binding"/>
    <property type="evidence" value="ECO:0007669"/>
    <property type="project" value="InterPro"/>
</dbReference>
<dbReference type="Proteomes" id="UP000789396">
    <property type="component" value="Unassembled WGS sequence"/>
</dbReference>
<dbReference type="GO" id="GO:0003676">
    <property type="term" value="F:nucleic acid binding"/>
    <property type="evidence" value="ECO:0007669"/>
    <property type="project" value="InterPro"/>
</dbReference>
<feature type="non-terminal residue" evidence="1">
    <location>
        <position position="61"/>
    </location>
</feature>
<evidence type="ECO:0000313" key="1">
    <source>
        <dbReference type="EMBL" id="CAG8802690.1"/>
    </source>
</evidence>